<proteinExistence type="predicted"/>
<dbReference type="SUPFAM" id="SSF55753">
    <property type="entry name" value="Actin depolymerizing proteins"/>
    <property type="match status" value="1"/>
</dbReference>
<dbReference type="Proteomes" id="UP000516173">
    <property type="component" value="Chromosome"/>
</dbReference>
<evidence type="ECO:0000313" key="3">
    <source>
        <dbReference type="Proteomes" id="UP000516173"/>
    </source>
</evidence>
<dbReference type="InterPro" id="IPR029006">
    <property type="entry name" value="ADF-H/Gelsolin-like_dom_sf"/>
</dbReference>
<name>A0A7G1KKA3_9NOCA</name>
<dbReference type="PROSITE" id="PS51263">
    <property type="entry name" value="ADF_H"/>
    <property type="match status" value="1"/>
</dbReference>
<dbReference type="GO" id="GO:0003779">
    <property type="term" value="F:actin binding"/>
    <property type="evidence" value="ECO:0007669"/>
    <property type="project" value="InterPro"/>
</dbReference>
<dbReference type="AlphaFoldDB" id="A0A7G1KKA3"/>
<organism evidence="2 3">
    <name type="scientific">Nocardia wallacei</name>
    <dbReference type="NCBI Taxonomy" id="480035"/>
    <lineage>
        <taxon>Bacteria</taxon>
        <taxon>Bacillati</taxon>
        <taxon>Actinomycetota</taxon>
        <taxon>Actinomycetes</taxon>
        <taxon>Mycobacteriales</taxon>
        <taxon>Nocardiaceae</taxon>
        <taxon>Nocardia</taxon>
    </lineage>
</organism>
<evidence type="ECO:0000313" key="2">
    <source>
        <dbReference type="EMBL" id="BCK54986.1"/>
    </source>
</evidence>
<dbReference type="EMBL" id="AP023396">
    <property type="protein sequence ID" value="BCK54986.1"/>
    <property type="molecule type" value="Genomic_DNA"/>
</dbReference>
<dbReference type="KEGG" id="nwl:NWFMUON74_27580"/>
<keyword evidence="3" id="KW-1185">Reference proteome</keyword>
<dbReference type="Gene3D" id="3.40.20.10">
    <property type="entry name" value="Severin"/>
    <property type="match status" value="1"/>
</dbReference>
<reference evidence="2 3" key="1">
    <citation type="submission" date="2020-08" db="EMBL/GenBank/DDBJ databases">
        <title>Genome Sequencing of Nocardia wallacei strain FMUON74 and assembly.</title>
        <authorList>
            <person name="Toyokawa M."/>
            <person name="Uesaka K."/>
        </authorList>
    </citation>
    <scope>NUCLEOTIDE SEQUENCE [LARGE SCALE GENOMIC DNA]</scope>
    <source>
        <strain evidence="2 3">FMUON74</strain>
    </source>
</reference>
<gene>
    <name evidence="2" type="ORF">NWFMUON74_27580</name>
</gene>
<dbReference type="SMART" id="SM00102">
    <property type="entry name" value="ADF"/>
    <property type="match status" value="1"/>
</dbReference>
<dbReference type="Pfam" id="PF00241">
    <property type="entry name" value="Cofilin_ADF"/>
    <property type="match status" value="1"/>
</dbReference>
<accession>A0A7G1KKA3</accession>
<sequence length="155" mass="17441">MLSTRDGSRHMKIECEAVLADLLLLRGSGYSLLELSRNEKAIKPVLTRSGYHWGQGYAALLADLPDSTCRWALYNFRDESPDGRTCRFCLITWLPAGASDKTKVAYYFDKDALITTVEEKLLSSRVRGLAVMEATSYADMAYETVLAEVNRQFDN</sequence>
<feature type="domain" description="ADF-H" evidence="1">
    <location>
        <begin position="7"/>
        <end position="150"/>
    </location>
</feature>
<dbReference type="InterPro" id="IPR002108">
    <property type="entry name" value="ADF-H"/>
</dbReference>
<evidence type="ECO:0000259" key="1">
    <source>
        <dbReference type="PROSITE" id="PS51263"/>
    </source>
</evidence>
<protein>
    <recommendedName>
        <fullName evidence="1">ADF-H domain-containing protein</fullName>
    </recommendedName>
</protein>